<sequence>MRENEEEEEEVMAKVEDEEEEVVAKVEDEEEEKVLKVEDEEEEMVEEVVKKVVEGRQGGQKEMGGRRIYRFLLVPRATDMRRHSERRLEVDVSSL</sequence>
<reference evidence="2 3" key="1">
    <citation type="journal article" date="2024" name="Ann. Entomol. Soc. Am.">
        <title>Genomic analyses of the southern and eastern yellowjacket wasps (Hymenoptera: Vespidae) reveal evolutionary signatures of social life.</title>
        <authorList>
            <person name="Catto M.A."/>
            <person name="Caine P.B."/>
            <person name="Orr S.E."/>
            <person name="Hunt B.G."/>
            <person name="Goodisman M.A.D."/>
        </authorList>
    </citation>
    <scope>NUCLEOTIDE SEQUENCE [LARGE SCALE GENOMIC DNA]</scope>
    <source>
        <strain evidence="2">233</strain>
        <tissue evidence="2">Head and thorax</tissue>
    </source>
</reference>
<proteinExistence type="predicted"/>
<evidence type="ECO:0000313" key="3">
    <source>
        <dbReference type="Proteomes" id="UP001607302"/>
    </source>
</evidence>
<dbReference type="Proteomes" id="UP001607302">
    <property type="component" value="Unassembled WGS sequence"/>
</dbReference>
<dbReference type="AlphaFoldDB" id="A0ABD2A3D2"/>
<protein>
    <submittedName>
        <fullName evidence="2">Uncharacterized protein</fullName>
    </submittedName>
</protein>
<organism evidence="2 3">
    <name type="scientific">Vespula squamosa</name>
    <name type="common">Southern yellow jacket</name>
    <name type="synonym">Wasp</name>
    <dbReference type="NCBI Taxonomy" id="30214"/>
    <lineage>
        <taxon>Eukaryota</taxon>
        <taxon>Metazoa</taxon>
        <taxon>Ecdysozoa</taxon>
        <taxon>Arthropoda</taxon>
        <taxon>Hexapoda</taxon>
        <taxon>Insecta</taxon>
        <taxon>Pterygota</taxon>
        <taxon>Neoptera</taxon>
        <taxon>Endopterygota</taxon>
        <taxon>Hymenoptera</taxon>
        <taxon>Apocrita</taxon>
        <taxon>Aculeata</taxon>
        <taxon>Vespoidea</taxon>
        <taxon>Vespidae</taxon>
        <taxon>Vespinae</taxon>
        <taxon>Vespula</taxon>
    </lineage>
</organism>
<name>A0ABD2A3D2_VESSQ</name>
<feature type="region of interest" description="Disordered" evidence="1">
    <location>
        <begin position="1"/>
        <end position="39"/>
    </location>
</feature>
<dbReference type="EMBL" id="JAUDFV010000155">
    <property type="protein sequence ID" value="KAL2715119.1"/>
    <property type="molecule type" value="Genomic_DNA"/>
</dbReference>
<evidence type="ECO:0000256" key="1">
    <source>
        <dbReference type="SAM" id="MobiDB-lite"/>
    </source>
</evidence>
<keyword evidence="3" id="KW-1185">Reference proteome</keyword>
<evidence type="ECO:0000313" key="2">
    <source>
        <dbReference type="EMBL" id="KAL2715119.1"/>
    </source>
</evidence>
<gene>
    <name evidence="2" type="ORF">V1478_014817</name>
</gene>
<comment type="caution">
    <text evidence="2">The sequence shown here is derived from an EMBL/GenBank/DDBJ whole genome shotgun (WGS) entry which is preliminary data.</text>
</comment>
<accession>A0ABD2A3D2</accession>